<dbReference type="AlphaFoldDB" id="A0A138A0L3"/>
<protein>
    <submittedName>
        <fullName evidence="3">Uncharacterized protein</fullName>
    </submittedName>
</protein>
<reference evidence="4" key="1">
    <citation type="submission" date="2016-02" db="EMBL/GenBank/DDBJ databases">
        <authorList>
            <person name="Wen L."/>
            <person name="He K."/>
            <person name="Yang H."/>
        </authorList>
    </citation>
    <scope>NUCLEOTIDE SEQUENCE [LARGE SCALE GENOMIC DNA]</scope>
    <source>
        <strain evidence="4">JCM 15929</strain>
    </source>
</reference>
<feature type="compositionally biased region" description="Polar residues" evidence="1">
    <location>
        <begin position="29"/>
        <end position="38"/>
    </location>
</feature>
<feature type="region of interest" description="Disordered" evidence="1">
    <location>
        <begin position="29"/>
        <end position="52"/>
    </location>
</feature>
<feature type="signal peptide" evidence="2">
    <location>
        <begin position="1"/>
        <end position="24"/>
    </location>
</feature>
<dbReference type="OrthoDB" id="3422572at2"/>
<dbReference type="STRING" id="239498.AXK60_19715"/>
<feature type="chain" id="PRO_5039002799" evidence="2">
    <location>
        <begin position="25"/>
        <end position="390"/>
    </location>
</feature>
<evidence type="ECO:0000256" key="2">
    <source>
        <dbReference type="SAM" id="SignalP"/>
    </source>
</evidence>
<organism evidence="3 4">
    <name type="scientific">Tsukamurella pseudospumae</name>
    <dbReference type="NCBI Taxonomy" id="239498"/>
    <lineage>
        <taxon>Bacteria</taxon>
        <taxon>Bacillati</taxon>
        <taxon>Actinomycetota</taxon>
        <taxon>Actinomycetes</taxon>
        <taxon>Mycobacteriales</taxon>
        <taxon>Tsukamurellaceae</taxon>
        <taxon>Tsukamurella</taxon>
    </lineage>
</organism>
<sequence>MGAHRIGRAAAVIGTVALCAVALASGCSSSPAPDTTGTDPAAHPLSPAAPPPGFGDTALWSIPFLSQPHIVEDGFVGVVDSSDASGSHRVQVLDDTGTPRFGVDVPADRDEFAVTSTHNRELLITEDIDDPGSGAPATMTARDTRTGDLVWGPVSAAGCLTGSGLLIDADCSQTARPAAVAAISATDGHRTDLTGAISEFGGYAVTVDGDTARIVTADTGNTAWSTDTLTPPPAAIPGTARFVATAGNAVVVAWTIPTRPEPIQAVYRLSDAELRWISGSRSPMVMTADSSSGATMITTADLTDDGIAVLFEQYGTRGFTADQFPGADRFALVGGIVYGASDSGVTAIDATSGRVTGTSPSAAPTAVTSNGVALAQSSDGYTAFKVIPHF</sequence>
<evidence type="ECO:0000256" key="1">
    <source>
        <dbReference type="SAM" id="MobiDB-lite"/>
    </source>
</evidence>
<proteinExistence type="predicted"/>
<keyword evidence="2" id="KW-0732">Signal</keyword>
<accession>A0A138A0L3</accession>
<name>A0A138A0L3_9ACTN</name>
<gene>
    <name evidence="3" type="ORF">AXK60_19715</name>
</gene>
<evidence type="ECO:0000313" key="3">
    <source>
        <dbReference type="EMBL" id="KXP03978.1"/>
    </source>
</evidence>
<dbReference type="EMBL" id="LSRF01000058">
    <property type="protein sequence ID" value="KXP03978.1"/>
    <property type="molecule type" value="Genomic_DNA"/>
</dbReference>
<dbReference type="Proteomes" id="UP000070258">
    <property type="component" value="Unassembled WGS sequence"/>
</dbReference>
<dbReference type="PROSITE" id="PS51257">
    <property type="entry name" value="PROKAR_LIPOPROTEIN"/>
    <property type="match status" value="1"/>
</dbReference>
<evidence type="ECO:0000313" key="4">
    <source>
        <dbReference type="Proteomes" id="UP000070258"/>
    </source>
</evidence>
<comment type="caution">
    <text evidence="3">The sequence shown here is derived from an EMBL/GenBank/DDBJ whole genome shotgun (WGS) entry which is preliminary data.</text>
</comment>